<keyword evidence="3" id="KW-1185">Reference proteome</keyword>
<evidence type="ECO:0000259" key="1">
    <source>
        <dbReference type="Pfam" id="PF13471"/>
    </source>
</evidence>
<dbReference type="InterPro" id="IPR032708">
    <property type="entry name" value="McjB_C"/>
</dbReference>
<dbReference type="InterPro" id="IPR053521">
    <property type="entry name" value="McjB-like"/>
</dbReference>
<sequence>MRRVRRLLTLRPAEALALWRALAEVARIRLAIARRRTDAVRAATAAFAAAGAAPASEQRVVAWSVTAAARLVPGATCLTQALAGQRLLARKGYASTVRISLPNGRDSAFRPHAWLLSGNVIVLGGSSMDYSQHRALVDYESSGRTDPVAEQAAGAAL</sequence>
<feature type="domain" description="Microcin J25-processing protein McjB C-terminal" evidence="1">
    <location>
        <begin position="27"/>
        <end position="127"/>
    </location>
</feature>
<organism evidence="2 3">
    <name type="scientific">Cereibacter azotoformans</name>
    <dbReference type="NCBI Taxonomy" id="43057"/>
    <lineage>
        <taxon>Bacteria</taxon>
        <taxon>Pseudomonadati</taxon>
        <taxon>Pseudomonadota</taxon>
        <taxon>Alphaproteobacteria</taxon>
        <taxon>Rhodobacterales</taxon>
        <taxon>Paracoccaceae</taxon>
        <taxon>Cereibacter</taxon>
    </lineage>
</organism>
<evidence type="ECO:0000313" key="3">
    <source>
        <dbReference type="Proteomes" id="UP000244060"/>
    </source>
</evidence>
<dbReference type="RefSeq" id="WP_011908978.1">
    <property type="nucleotide sequence ID" value="NZ_CP089965.1"/>
</dbReference>
<dbReference type="AlphaFoldDB" id="A0A2T5KB44"/>
<dbReference type="Proteomes" id="UP000244060">
    <property type="component" value="Unassembled WGS sequence"/>
</dbReference>
<dbReference type="Pfam" id="PF13471">
    <property type="entry name" value="Transglut_core3"/>
    <property type="match status" value="1"/>
</dbReference>
<dbReference type="NCBIfam" id="NF033537">
    <property type="entry name" value="lasso_biosyn_B2"/>
    <property type="match status" value="1"/>
</dbReference>
<gene>
    <name evidence="2" type="ORF">C8J28_104115</name>
</gene>
<evidence type="ECO:0000313" key="2">
    <source>
        <dbReference type="EMBL" id="PTR19631.1"/>
    </source>
</evidence>
<accession>A0A2T5KB44</accession>
<reference evidence="2 3" key="1">
    <citation type="submission" date="2018-04" db="EMBL/GenBank/DDBJ databases">
        <title>Genomic Encyclopedia of Type Strains, Phase III (KMG-III): the genomes of soil and plant-associated and newly described type strains.</title>
        <authorList>
            <person name="Whitman W."/>
        </authorList>
    </citation>
    <scope>NUCLEOTIDE SEQUENCE [LARGE SCALE GENOMIC DNA]</scope>
    <source>
        <strain evidence="2 3">KA25</strain>
    </source>
</reference>
<dbReference type="OrthoDB" id="7569774at2"/>
<dbReference type="EMBL" id="QAOT01000004">
    <property type="protein sequence ID" value="PTR19631.1"/>
    <property type="molecule type" value="Genomic_DNA"/>
</dbReference>
<protein>
    <submittedName>
        <fullName evidence="2">Transglutaminase superfamily protein</fullName>
    </submittedName>
</protein>
<comment type="caution">
    <text evidence="2">The sequence shown here is derived from an EMBL/GenBank/DDBJ whole genome shotgun (WGS) entry which is preliminary data.</text>
</comment>
<proteinExistence type="predicted"/>
<name>A0A2T5KB44_9RHOB</name>